<evidence type="ECO:0000313" key="2">
    <source>
        <dbReference type="EMBL" id="KAL0453015.1"/>
    </source>
</evidence>
<proteinExistence type="predicted"/>
<evidence type="ECO:0000256" key="1">
    <source>
        <dbReference type="SAM" id="MobiDB-lite"/>
    </source>
</evidence>
<feature type="compositionally biased region" description="Low complexity" evidence="1">
    <location>
        <begin position="30"/>
        <end position="40"/>
    </location>
</feature>
<sequence>MEEALRSSIRVLVATSAQLGLNLEPGQGGRAPSPLPARGGPRAGGWGRAHPPLELGLSLWVRRCIMLHFVGFEPKSKGWEEGTSTTIPPCILLSFVFALF</sequence>
<gene>
    <name evidence="2" type="ORF">Slati_1279600</name>
</gene>
<dbReference type="EMBL" id="JACGWN010000004">
    <property type="protein sequence ID" value="KAL0453015.1"/>
    <property type="molecule type" value="Genomic_DNA"/>
</dbReference>
<protein>
    <submittedName>
        <fullName evidence="2">Uncharacterized protein</fullName>
    </submittedName>
</protein>
<organism evidence="2">
    <name type="scientific">Sesamum latifolium</name>
    <dbReference type="NCBI Taxonomy" id="2727402"/>
    <lineage>
        <taxon>Eukaryota</taxon>
        <taxon>Viridiplantae</taxon>
        <taxon>Streptophyta</taxon>
        <taxon>Embryophyta</taxon>
        <taxon>Tracheophyta</taxon>
        <taxon>Spermatophyta</taxon>
        <taxon>Magnoliopsida</taxon>
        <taxon>eudicotyledons</taxon>
        <taxon>Gunneridae</taxon>
        <taxon>Pentapetalae</taxon>
        <taxon>asterids</taxon>
        <taxon>lamiids</taxon>
        <taxon>Lamiales</taxon>
        <taxon>Pedaliaceae</taxon>
        <taxon>Sesamum</taxon>
    </lineage>
</organism>
<comment type="caution">
    <text evidence="2">The sequence shown here is derived from an EMBL/GenBank/DDBJ whole genome shotgun (WGS) entry which is preliminary data.</text>
</comment>
<reference evidence="2" key="2">
    <citation type="journal article" date="2024" name="Plant">
        <title>Genomic evolution and insights into agronomic trait innovations of Sesamum species.</title>
        <authorList>
            <person name="Miao H."/>
            <person name="Wang L."/>
            <person name="Qu L."/>
            <person name="Liu H."/>
            <person name="Sun Y."/>
            <person name="Le M."/>
            <person name="Wang Q."/>
            <person name="Wei S."/>
            <person name="Zheng Y."/>
            <person name="Lin W."/>
            <person name="Duan Y."/>
            <person name="Cao H."/>
            <person name="Xiong S."/>
            <person name="Wang X."/>
            <person name="Wei L."/>
            <person name="Li C."/>
            <person name="Ma Q."/>
            <person name="Ju M."/>
            <person name="Zhao R."/>
            <person name="Li G."/>
            <person name="Mu C."/>
            <person name="Tian Q."/>
            <person name="Mei H."/>
            <person name="Zhang T."/>
            <person name="Gao T."/>
            <person name="Zhang H."/>
        </authorList>
    </citation>
    <scope>NUCLEOTIDE SEQUENCE</scope>
    <source>
        <strain evidence="2">KEN1</strain>
    </source>
</reference>
<accession>A0AAW2XMC2</accession>
<dbReference type="AlphaFoldDB" id="A0AAW2XMC2"/>
<name>A0AAW2XMC2_9LAMI</name>
<feature type="region of interest" description="Disordered" evidence="1">
    <location>
        <begin position="23"/>
        <end position="44"/>
    </location>
</feature>
<reference evidence="2" key="1">
    <citation type="submission" date="2020-06" db="EMBL/GenBank/DDBJ databases">
        <authorList>
            <person name="Li T."/>
            <person name="Hu X."/>
            <person name="Zhang T."/>
            <person name="Song X."/>
            <person name="Zhang H."/>
            <person name="Dai N."/>
            <person name="Sheng W."/>
            <person name="Hou X."/>
            <person name="Wei L."/>
        </authorList>
    </citation>
    <scope>NUCLEOTIDE SEQUENCE</scope>
    <source>
        <strain evidence="2">KEN1</strain>
        <tissue evidence="2">Leaf</tissue>
    </source>
</reference>